<comment type="caution">
    <text evidence="1">The sequence shown here is derived from an EMBL/GenBank/DDBJ whole genome shotgun (WGS) entry which is preliminary data.</text>
</comment>
<accession>A0A1V4AU11</accession>
<name>A0A1V4AU11_9BACT</name>
<protein>
    <submittedName>
        <fullName evidence="1">Uncharacterized protein</fullName>
    </submittedName>
</protein>
<proteinExistence type="predicted"/>
<dbReference type="AlphaFoldDB" id="A0A1V4AU11"/>
<evidence type="ECO:0000313" key="2">
    <source>
        <dbReference type="Proteomes" id="UP000189681"/>
    </source>
</evidence>
<evidence type="ECO:0000313" key="1">
    <source>
        <dbReference type="EMBL" id="OOP56623.1"/>
    </source>
</evidence>
<gene>
    <name evidence="1" type="ORF">AYP45_07920</name>
</gene>
<organism evidence="1 2">
    <name type="scientific">Candidatus Brocadia carolinensis</name>
    <dbReference type="NCBI Taxonomy" id="1004156"/>
    <lineage>
        <taxon>Bacteria</taxon>
        <taxon>Pseudomonadati</taxon>
        <taxon>Planctomycetota</taxon>
        <taxon>Candidatus Brocadiia</taxon>
        <taxon>Candidatus Brocadiales</taxon>
        <taxon>Candidatus Brocadiaceae</taxon>
        <taxon>Candidatus Brocadia</taxon>
    </lineage>
</organism>
<sequence>MVFGKEAKNLKKVYKGVVEDNVIRFKEKISLPVGTEALVTLRPVKKEEQEEIKDRQRRLLDKGFYLGQKLYSTREDLYAR</sequence>
<reference evidence="1 2" key="1">
    <citation type="journal article" date="2017" name="Water Res.">
        <title>Discovery and metagenomic analysis of an anammox bacterial enrichment related to Candidatus "Brocadia caroliniensis" in a full-scale glycerol-fed nitritation-denitritation separate centrate treatment process.</title>
        <authorList>
            <person name="Park H."/>
            <person name="Brotto A.C."/>
            <person name="van Loosdrecht M.C."/>
            <person name="Chandran K."/>
        </authorList>
    </citation>
    <scope>NUCLEOTIDE SEQUENCE [LARGE SCALE GENOMIC DNA]</scope>
    <source>
        <strain evidence="1">26THWARD</strain>
    </source>
</reference>
<dbReference type="Proteomes" id="UP000189681">
    <property type="component" value="Unassembled WGS sequence"/>
</dbReference>
<dbReference type="EMBL" id="AYTS01000070">
    <property type="protein sequence ID" value="OOP56623.1"/>
    <property type="molecule type" value="Genomic_DNA"/>
</dbReference>